<gene>
    <name evidence="1" type="ORF">LMG26841_02982</name>
</gene>
<name>A0A6S7CYZ7_9BURK</name>
<accession>A0A6S7CYZ7</accession>
<evidence type="ECO:0000313" key="1">
    <source>
        <dbReference type="EMBL" id="CAB3871619.1"/>
    </source>
</evidence>
<evidence type="ECO:0000313" key="2">
    <source>
        <dbReference type="Proteomes" id="UP000494272"/>
    </source>
</evidence>
<dbReference type="GeneID" id="94356532"/>
<keyword evidence="2" id="KW-1185">Reference proteome</keyword>
<dbReference type="Proteomes" id="UP000494272">
    <property type="component" value="Unassembled WGS sequence"/>
</dbReference>
<reference evidence="1 2" key="1">
    <citation type="submission" date="2020-04" db="EMBL/GenBank/DDBJ databases">
        <authorList>
            <person name="De Canck E."/>
        </authorList>
    </citation>
    <scope>NUCLEOTIDE SEQUENCE [LARGE SCALE GENOMIC DNA]</scope>
    <source>
        <strain evidence="1 2">LMG 26841</strain>
    </source>
</reference>
<organism evidence="1 2">
    <name type="scientific">Achromobacter dolens</name>
    <dbReference type="NCBI Taxonomy" id="1287738"/>
    <lineage>
        <taxon>Bacteria</taxon>
        <taxon>Pseudomonadati</taxon>
        <taxon>Pseudomonadota</taxon>
        <taxon>Betaproteobacteria</taxon>
        <taxon>Burkholderiales</taxon>
        <taxon>Alcaligenaceae</taxon>
        <taxon>Achromobacter</taxon>
    </lineage>
</organism>
<dbReference type="EMBL" id="CADIKW010000005">
    <property type="protein sequence ID" value="CAB3871619.1"/>
    <property type="molecule type" value="Genomic_DNA"/>
</dbReference>
<proteinExistence type="predicted"/>
<dbReference type="AlphaFoldDB" id="A0A6S7CYZ7"/>
<sequence>MQVDISAQALAAQGVRLKVLAQIFPVLRHEAIAPLSNATLAAAMLGHAPEGADAEARQQRCERLAGDLNDMLEDSVSVIRDLDQWFSDNGAMLPLATLLKECRKLLFSQLMWSKRRVRWPEDPGMLELPAFSSRYLLMAWLLCLVAWLPEDAEVELDTADPSAWHARFAVPAQAPDGPALFDARDIEWLAADSGWRFERQPQIWSLHRNAAPGNEPA</sequence>
<protein>
    <submittedName>
        <fullName evidence="1">Uncharacterized protein</fullName>
    </submittedName>
</protein>
<dbReference type="RefSeq" id="WP_116792850.1">
    <property type="nucleotide sequence ID" value="NZ_CADIJW010000013.1"/>
</dbReference>